<dbReference type="Proteomes" id="UP000594195">
    <property type="component" value="Chromosome"/>
</dbReference>
<accession>A0A7M2YBS8</accession>
<dbReference type="AlphaFoldDB" id="A0A7M2YBS8"/>
<dbReference type="RefSeq" id="WP_193811738.1">
    <property type="nucleotide sequence ID" value="NZ_CP040442.1"/>
</dbReference>
<dbReference type="EMBL" id="CP040442">
    <property type="protein sequence ID" value="QOW11566.1"/>
    <property type="molecule type" value="Genomic_DNA"/>
</dbReference>
<dbReference type="PANTHER" id="PTHR33055:SF3">
    <property type="entry name" value="PUTATIVE TRANSPOSASE FOR IS117-RELATED"/>
    <property type="match status" value="1"/>
</dbReference>
<dbReference type="InterPro" id="IPR047650">
    <property type="entry name" value="Transpos_IS110"/>
</dbReference>
<dbReference type="InterPro" id="IPR010994">
    <property type="entry name" value="RuvA_2-like"/>
</dbReference>
<evidence type="ECO:0000313" key="2">
    <source>
        <dbReference type="EMBL" id="QOW11566.1"/>
    </source>
</evidence>
<sequence length="157" mass="17844">MINSVKNLKKSIEKLELLIEKLAKANYAKSVECLTSIPGIGMKTAAMLIATTNNFEKFENYKQLIAFVGFSPRIYQSGSSVRGKGSICKMGKSQIRKLLYMCSWSAKRWNKSCKDMYERLIAKGKPERVVKIAIANKLLKLAFEIGKKQEKYEVNYC</sequence>
<dbReference type="PANTHER" id="PTHR33055">
    <property type="entry name" value="TRANSPOSASE FOR INSERTION SEQUENCE ELEMENT IS1111A"/>
    <property type="match status" value="1"/>
</dbReference>
<gene>
    <name evidence="2" type="ORF">Q73A0000_14890</name>
</gene>
<proteinExistence type="predicted"/>
<dbReference type="SUPFAM" id="SSF47781">
    <property type="entry name" value="RuvA domain 2-like"/>
    <property type="match status" value="1"/>
</dbReference>
<protein>
    <submittedName>
        <fullName evidence="2">IS110 family transposase</fullName>
    </submittedName>
</protein>
<evidence type="ECO:0000259" key="1">
    <source>
        <dbReference type="Pfam" id="PF02371"/>
    </source>
</evidence>
<dbReference type="GO" id="GO:0006313">
    <property type="term" value="P:DNA transposition"/>
    <property type="evidence" value="ECO:0007669"/>
    <property type="project" value="InterPro"/>
</dbReference>
<dbReference type="InterPro" id="IPR003346">
    <property type="entry name" value="Transposase_20"/>
</dbReference>
<name>A0A7M2YBS8_9FLAO</name>
<reference evidence="2 3" key="1">
    <citation type="submission" date="2019-05" db="EMBL/GenBank/DDBJ databases">
        <title>Chryseobacterium sp. isolated from King George Island, maritime Antarctica.</title>
        <authorList>
            <person name="Peng X."/>
        </authorList>
    </citation>
    <scope>NUCLEOTIDE SEQUENCE [LARGE SCALE GENOMIC DNA]</scope>
    <source>
        <strain evidence="2 3">7-3A</strain>
    </source>
</reference>
<dbReference type="KEGG" id="kfa:Q73A0000_14890"/>
<dbReference type="Pfam" id="PF02371">
    <property type="entry name" value="Transposase_20"/>
    <property type="match status" value="1"/>
</dbReference>
<dbReference type="GO" id="GO:0003677">
    <property type="term" value="F:DNA binding"/>
    <property type="evidence" value="ECO:0007669"/>
    <property type="project" value="InterPro"/>
</dbReference>
<keyword evidence="3" id="KW-1185">Reference proteome</keyword>
<organism evidence="2 3">
    <name type="scientific">Kaistella flava</name>
    <name type="common">ex Peng et al. 2021</name>
    <dbReference type="NCBI Taxonomy" id="2038776"/>
    <lineage>
        <taxon>Bacteria</taxon>
        <taxon>Pseudomonadati</taxon>
        <taxon>Bacteroidota</taxon>
        <taxon>Flavobacteriia</taxon>
        <taxon>Flavobacteriales</taxon>
        <taxon>Weeksellaceae</taxon>
        <taxon>Chryseobacterium group</taxon>
        <taxon>Kaistella</taxon>
    </lineage>
</organism>
<dbReference type="GO" id="GO:0004803">
    <property type="term" value="F:transposase activity"/>
    <property type="evidence" value="ECO:0007669"/>
    <property type="project" value="InterPro"/>
</dbReference>
<evidence type="ECO:0000313" key="3">
    <source>
        <dbReference type="Proteomes" id="UP000594195"/>
    </source>
</evidence>
<feature type="domain" description="Transposase IS116/IS110/IS902 C-terminal" evidence="1">
    <location>
        <begin position="32"/>
        <end position="118"/>
    </location>
</feature>